<evidence type="ECO:0000313" key="3">
    <source>
        <dbReference type="EMBL" id="GKV09209.1"/>
    </source>
</evidence>
<dbReference type="InterPro" id="IPR051504">
    <property type="entry name" value="Plant_metabolite_acyltrans"/>
</dbReference>
<dbReference type="Pfam" id="PF02458">
    <property type="entry name" value="Transferase"/>
    <property type="match status" value="1"/>
</dbReference>
<organism evidence="3 4">
    <name type="scientific">Rubroshorea leprosula</name>
    <dbReference type="NCBI Taxonomy" id="152421"/>
    <lineage>
        <taxon>Eukaryota</taxon>
        <taxon>Viridiplantae</taxon>
        <taxon>Streptophyta</taxon>
        <taxon>Embryophyta</taxon>
        <taxon>Tracheophyta</taxon>
        <taxon>Spermatophyta</taxon>
        <taxon>Magnoliopsida</taxon>
        <taxon>eudicotyledons</taxon>
        <taxon>Gunneridae</taxon>
        <taxon>Pentapetalae</taxon>
        <taxon>rosids</taxon>
        <taxon>malvids</taxon>
        <taxon>Malvales</taxon>
        <taxon>Dipterocarpaceae</taxon>
        <taxon>Rubroshorea</taxon>
    </lineage>
</organism>
<dbReference type="PANTHER" id="PTHR31625">
    <property type="match status" value="1"/>
</dbReference>
<dbReference type="GO" id="GO:0016747">
    <property type="term" value="F:acyltransferase activity, transferring groups other than amino-acyl groups"/>
    <property type="evidence" value="ECO:0007669"/>
    <property type="project" value="UniProtKB-ARBA"/>
</dbReference>
<comment type="caution">
    <text evidence="3">The sequence shown here is derived from an EMBL/GenBank/DDBJ whole genome shotgun (WGS) entry which is preliminary data.</text>
</comment>
<dbReference type="InterPro" id="IPR023213">
    <property type="entry name" value="CAT-like_dom_sf"/>
</dbReference>
<evidence type="ECO:0000256" key="1">
    <source>
        <dbReference type="ARBA" id="ARBA00022679"/>
    </source>
</evidence>
<reference evidence="3 4" key="1">
    <citation type="journal article" date="2021" name="Commun. Biol.">
        <title>The genome of Shorea leprosula (Dipterocarpaceae) highlights the ecological relevance of drought in aseasonal tropical rainforests.</title>
        <authorList>
            <person name="Ng K.K.S."/>
            <person name="Kobayashi M.J."/>
            <person name="Fawcett J.A."/>
            <person name="Hatakeyama M."/>
            <person name="Paape T."/>
            <person name="Ng C.H."/>
            <person name="Ang C.C."/>
            <person name="Tnah L.H."/>
            <person name="Lee C.T."/>
            <person name="Nishiyama T."/>
            <person name="Sese J."/>
            <person name="O'Brien M.J."/>
            <person name="Copetti D."/>
            <person name="Mohd Noor M.I."/>
            <person name="Ong R.C."/>
            <person name="Putra M."/>
            <person name="Sireger I.Z."/>
            <person name="Indrioko S."/>
            <person name="Kosugi Y."/>
            <person name="Izuno A."/>
            <person name="Isagi Y."/>
            <person name="Lee S.L."/>
            <person name="Shimizu K.K."/>
        </authorList>
    </citation>
    <scope>NUCLEOTIDE SEQUENCE [LARGE SCALE GENOMIC DNA]</scope>
    <source>
        <strain evidence="3">214</strain>
    </source>
</reference>
<keyword evidence="2" id="KW-0012">Acyltransferase</keyword>
<evidence type="ECO:0000313" key="4">
    <source>
        <dbReference type="Proteomes" id="UP001054252"/>
    </source>
</evidence>
<accession>A0AAV5JCS4</accession>
<proteinExistence type="predicted"/>
<dbReference type="Proteomes" id="UP001054252">
    <property type="component" value="Unassembled WGS sequence"/>
</dbReference>
<keyword evidence="4" id="KW-1185">Reference proteome</keyword>
<dbReference type="EMBL" id="BPVZ01000030">
    <property type="protein sequence ID" value="GKV09209.1"/>
    <property type="molecule type" value="Genomic_DNA"/>
</dbReference>
<sequence>MAQSHTFKILEKSYISPPVGFIPPTTLPLITFFDIPWFQSPPMHSLFFYHHPYPTLHFTETTLPILKHSLSLTLQYFFPLAANIYCPPAPLKPDIRYIEGDSIFFSVAESTEDFNHLKANYLRDVKLLHPFVPQLPVARLLSDGTHVFPIMALQVTVFPNFGICVGVTHCHMAADGISLMHFMRSWASVCKSKGELACLDPKSLPSHSREVIKDPCGCDAIFLEEYWKWISSGRVNPVQNHDEKPNMVRSTFIMTQAHINKLKQWVRTLCMNNTTSEQIHVSTFVLTCAFMWVCLIQSEKNESGNVDDNSMYYFIFAVDCRDRVNEFPLSSTYFGNCTAPGIVKVKKSELIGKNGILMAAKAIGSKVKEMEGELLKGADRWLSKLEEMVRSGHLTAVSGSPKMRIYDVDFGWGKPEKVDFVHIDSGGTLGISECRNEEGGIEVMLALSVVQMDAFTSIFEQNLKLFS</sequence>
<dbReference type="AlphaFoldDB" id="A0AAV5JCS4"/>
<keyword evidence="1" id="KW-0808">Transferase</keyword>
<dbReference type="Gene3D" id="3.30.559.10">
    <property type="entry name" value="Chloramphenicol acetyltransferase-like domain"/>
    <property type="match status" value="2"/>
</dbReference>
<evidence type="ECO:0000256" key="2">
    <source>
        <dbReference type="ARBA" id="ARBA00023315"/>
    </source>
</evidence>
<name>A0AAV5JCS4_9ROSI</name>
<protein>
    <submittedName>
        <fullName evidence="3">Uncharacterized protein</fullName>
    </submittedName>
</protein>
<gene>
    <name evidence="3" type="ORF">SLEP1_g20748</name>
</gene>